<keyword evidence="2" id="KW-1185">Reference proteome</keyword>
<evidence type="ECO:0000313" key="1">
    <source>
        <dbReference type="EMBL" id="KAJ0180627.1"/>
    </source>
</evidence>
<gene>
    <name evidence="1" type="ORF">K1T71_004031</name>
</gene>
<sequence>MSCKLVTFLFLMCLFHTSYTQRNLKFFRNDYHYINDLKSFYKIHTIAKTWEDAKKTCKLEGAFLFYPVTEVEANAVMDYWNATQAFSWIFIGISSRFAKESFITIEGKPIIDVYHKWALGQPNDAGGVQDCVVFHKGDGCLNDENCNKKLPFICKKTLVSLEWNDRCNIADPGYVYTLSKCYKIHRTLMTWSEAYAVCYKEQSYLAIVNNQAEADYFAALMDEVSIDNRLQYNSTRVIYLGFQNINGEEWTTIRDTPLTDAGYNRWGDRLLNEDTGCGSMSRDGTLNGIKCNEKHVFICERESINNLDERLGEILNS</sequence>
<accession>A0ACC1DAL8</accession>
<proteinExistence type="predicted"/>
<name>A0ACC1DAL8_9NEOP</name>
<reference evidence="1 2" key="1">
    <citation type="journal article" date="2021" name="Front. Genet.">
        <title>Chromosome-Level Genome Assembly Reveals Significant Gene Expansion in the Toll and IMD Signaling Pathways of Dendrolimus kikuchii.</title>
        <authorList>
            <person name="Zhou J."/>
            <person name="Wu P."/>
            <person name="Xiong Z."/>
            <person name="Liu N."/>
            <person name="Zhao N."/>
            <person name="Ji M."/>
            <person name="Qiu Y."/>
            <person name="Yang B."/>
        </authorList>
    </citation>
    <scope>NUCLEOTIDE SEQUENCE [LARGE SCALE GENOMIC DNA]</scope>
    <source>
        <strain evidence="1">Ann1</strain>
    </source>
</reference>
<comment type="caution">
    <text evidence="1">The sequence shown here is derived from an EMBL/GenBank/DDBJ whole genome shotgun (WGS) entry which is preliminary data.</text>
</comment>
<dbReference type="EMBL" id="CM034392">
    <property type="protein sequence ID" value="KAJ0180627.1"/>
    <property type="molecule type" value="Genomic_DNA"/>
</dbReference>
<organism evidence="1 2">
    <name type="scientific">Dendrolimus kikuchii</name>
    <dbReference type="NCBI Taxonomy" id="765133"/>
    <lineage>
        <taxon>Eukaryota</taxon>
        <taxon>Metazoa</taxon>
        <taxon>Ecdysozoa</taxon>
        <taxon>Arthropoda</taxon>
        <taxon>Hexapoda</taxon>
        <taxon>Insecta</taxon>
        <taxon>Pterygota</taxon>
        <taxon>Neoptera</taxon>
        <taxon>Endopterygota</taxon>
        <taxon>Lepidoptera</taxon>
        <taxon>Glossata</taxon>
        <taxon>Ditrysia</taxon>
        <taxon>Bombycoidea</taxon>
        <taxon>Lasiocampidae</taxon>
        <taxon>Dendrolimus</taxon>
    </lineage>
</organism>
<evidence type="ECO:0000313" key="2">
    <source>
        <dbReference type="Proteomes" id="UP000824533"/>
    </source>
</evidence>
<dbReference type="Proteomes" id="UP000824533">
    <property type="component" value="Linkage Group LG06"/>
</dbReference>
<protein>
    <submittedName>
        <fullName evidence="1">Uncharacterized protein</fullName>
    </submittedName>
</protein>